<dbReference type="SUPFAM" id="SSF109854">
    <property type="entry name" value="DinB/YfiT-like putative metalloenzymes"/>
    <property type="match status" value="1"/>
</dbReference>
<proteinExistence type="predicted"/>
<organism evidence="3">
    <name type="scientific">marine metagenome</name>
    <dbReference type="NCBI Taxonomy" id="408172"/>
    <lineage>
        <taxon>unclassified sequences</taxon>
        <taxon>metagenomes</taxon>
        <taxon>ecological metagenomes</taxon>
    </lineage>
</organism>
<dbReference type="InterPro" id="IPR024344">
    <property type="entry name" value="MDMPI_metal-binding"/>
</dbReference>
<evidence type="ECO:0000313" key="3">
    <source>
        <dbReference type="EMBL" id="SVB05774.1"/>
    </source>
</evidence>
<dbReference type="InterPro" id="IPR034660">
    <property type="entry name" value="DinB/YfiT-like"/>
</dbReference>
<dbReference type="Pfam" id="PF11716">
    <property type="entry name" value="MDMPI_N"/>
    <property type="match status" value="1"/>
</dbReference>
<evidence type="ECO:0000256" key="1">
    <source>
        <dbReference type="SAM" id="MobiDB-lite"/>
    </source>
</evidence>
<reference evidence="3" key="1">
    <citation type="submission" date="2018-05" db="EMBL/GenBank/DDBJ databases">
        <authorList>
            <person name="Lanie J.A."/>
            <person name="Ng W.-L."/>
            <person name="Kazmierczak K.M."/>
            <person name="Andrzejewski T.M."/>
            <person name="Davidsen T.M."/>
            <person name="Wayne K.J."/>
            <person name="Tettelin H."/>
            <person name="Glass J.I."/>
            <person name="Rusch D."/>
            <person name="Podicherti R."/>
            <person name="Tsui H.-C.T."/>
            <person name="Winkler M.E."/>
        </authorList>
    </citation>
    <scope>NUCLEOTIDE SEQUENCE</scope>
</reference>
<feature type="region of interest" description="Disordered" evidence="1">
    <location>
        <begin position="63"/>
        <end position="82"/>
    </location>
</feature>
<dbReference type="Gene3D" id="1.20.120.450">
    <property type="entry name" value="dinb family like domain"/>
    <property type="match status" value="1"/>
</dbReference>
<protein>
    <recommendedName>
        <fullName evidence="2">Mycothiol-dependent maleylpyruvate isomerase metal-binding domain-containing protein</fullName>
    </recommendedName>
</protein>
<feature type="non-terminal residue" evidence="3">
    <location>
        <position position="82"/>
    </location>
</feature>
<accession>A0A382AWL5</accession>
<gene>
    <name evidence="3" type="ORF">METZ01_LOCUS158628</name>
</gene>
<evidence type="ECO:0000259" key="2">
    <source>
        <dbReference type="Pfam" id="PF11716"/>
    </source>
</evidence>
<dbReference type="GO" id="GO:0046872">
    <property type="term" value="F:metal ion binding"/>
    <property type="evidence" value="ECO:0007669"/>
    <property type="project" value="InterPro"/>
</dbReference>
<feature type="domain" description="Mycothiol-dependent maleylpyruvate isomerase metal-binding" evidence="2">
    <location>
        <begin position="14"/>
        <end position="67"/>
    </location>
</feature>
<dbReference type="EMBL" id="UINC01027105">
    <property type="protein sequence ID" value="SVB05774.1"/>
    <property type="molecule type" value="Genomic_DNA"/>
</dbReference>
<name>A0A382AWL5_9ZZZZ</name>
<dbReference type="AlphaFoldDB" id="A0A382AWL5"/>
<sequence>MVDERESLIHLQTEVWDSIDNLCTSLKPEEWDISTDCPGWSVKDCISHLIGIEHRLLGRPVPDHVPKNTKHVNNDLGLRNEI</sequence>